<evidence type="ECO:0000313" key="3">
    <source>
        <dbReference type="Proteomes" id="UP000027222"/>
    </source>
</evidence>
<feature type="transmembrane region" description="Helical" evidence="1">
    <location>
        <begin position="131"/>
        <end position="155"/>
    </location>
</feature>
<sequence>MAVLNGTGGSSTAQLATAYTQNASDAYMLAIGTYFAVGALSVFIWDLLCNVMSDYLIVRMHRMNIPLAVYFISRISTLGFAIMIVLGLTIPMKDCQVFSAGTLGFYNTLISCTMLLSYFRVCAVWDRKRSILVVFGFLWVVGVAGSLTTVGGLSFDHFNGSPYCTEIVAGDYVGAAVFGPTVNHLIVFIATTYGLCRSYANFHNKFSITRGYRVFVLGESLPSFSKAALQASQLCYLVAMLAGMAALTWFYVLAPDPSYRLAIFVPYAITVNIVFSWVFRKAKLGRVAVSSGQDVMNFQTIARPETNKQDTSELEYDQDGKLYPVHIEVKKFIEHQQDFSNLQGKSGNASFLKFVP</sequence>
<gene>
    <name evidence="2" type="ORF">GALMADRAFT_106061</name>
</gene>
<name>A0A067SJE7_GALM3</name>
<feature type="transmembrane region" description="Helical" evidence="1">
    <location>
        <begin position="68"/>
        <end position="90"/>
    </location>
</feature>
<keyword evidence="3" id="KW-1185">Reference proteome</keyword>
<dbReference type="AlphaFoldDB" id="A0A067SJE7"/>
<protein>
    <recommendedName>
        <fullName evidence="4">G-protein coupled receptors family 1 profile domain-containing protein</fullName>
    </recommendedName>
</protein>
<dbReference type="EMBL" id="KL142419">
    <property type="protein sequence ID" value="KDR66883.1"/>
    <property type="molecule type" value="Genomic_DNA"/>
</dbReference>
<reference evidence="3" key="1">
    <citation type="journal article" date="2014" name="Proc. Natl. Acad. Sci. U.S.A.">
        <title>Extensive sampling of basidiomycete genomes demonstrates inadequacy of the white-rot/brown-rot paradigm for wood decay fungi.</title>
        <authorList>
            <person name="Riley R."/>
            <person name="Salamov A.A."/>
            <person name="Brown D.W."/>
            <person name="Nagy L.G."/>
            <person name="Floudas D."/>
            <person name="Held B.W."/>
            <person name="Levasseur A."/>
            <person name="Lombard V."/>
            <person name="Morin E."/>
            <person name="Otillar R."/>
            <person name="Lindquist E.A."/>
            <person name="Sun H."/>
            <person name="LaButti K.M."/>
            <person name="Schmutz J."/>
            <person name="Jabbour D."/>
            <person name="Luo H."/>
            <person name="Baker S.E."/>
            <person name="Pisabarro A.G."/>
            <person name="Walton J.D."/>
            <person name="Blanchette R.A."/>
            <person name="Henrissat B."/>
            <person name="Martin F."/>
            <person name="Cullen D."/>
            <person name="Hibbett D.S."/>
            <person name="Grigoriev I.V."/>
        </authorList>
    </citation>
    <scope>NUCLEOTIDE SEQUENCE [LARGE SCALE GENOMIC DNA]</scope>
    <source>
        <strain evidence="3">CBS 339.88</strain>
    </source>
</reference>
<evidence type="ECO:0000313" key="2">
    <source>
        <dbReference type="EMBL" id="KDR66883.1"/>
    </source>
</evidence>
<accession>A0A067SJE7</accession>
<keyword evidence="1" id="KW-0472">Membrane</keyword>
<evidence type="ECO:0008006" key="4">
    <source>
        <dbReference type="Google" id="ProtNLM"/>
    </source>
</evidence>
<organism evidence="2 3">
    <name type="scientific">Galerina marginata (strain CBS 339.88)</name>
    <dbReference type="NCBI Taxonomy" id="685588"/>
    <lineage>
        <taxon>Eukaryota</taxon>
        <taxon>Fungi</taxon>
        <taxon>Dikarya</taxon>
        <taxon>Basidiomycota</taxon>
        <taxon>Agaricomycotina</taxon>
        <taxon>Agaricomycetes</taxon>
        <taxon>Agaricomycetidae</taxon>
        <taxon>Agaricales</taxon>
        <taxon>Agaricineae</taxon>
        <taxon>Strophariaceae</taxon>
        <taxon>Galerina</taxon>
    </lineage>
</organism>
<keyword evidence="1" id="KW-1133">Transmembrane helix</keyword>
<feature type="transmembrane region" description="Helical" evidence="1">
    <location>
        <begin position="26"/>
        <end position="48"/>
    </location>
</feature>
<feature type="transmembrane region" description="Helical" evidence="1">
    <location>
        <begin position="96"/>
        <end position="119"/>
    </location>
</feature>
<keyword evidence="1" id="KW-0812">Transmembrane</keyword>
<feature type="transmembrane region" description="Helical" evidence="1">
    <location>
        <begin position="175"/>
        <end position="196"/>
    </location>
</feature>
<feature type="transmembrane region" description="Helical" evidence="1">
    <location>
        <begin position="259"/>
        <end position="279"/>
    </location>
</feature>
<dbReference type="OrthoDB" id="3038990at2759"/>
<dbReference type="HOGENOM" id="CLU_060549_3_1_1"/>
<proteinExistence type="predicted"/>
<evidence type="ECO:0000256" key="1">
    <source>
        <dbReference type="SAM" id="Phobius"/>
    </source>
</evidence>
<feature type="transmembrane region" description="Helical" evidence="1">
    <location>
        <begin position="234"/>
        <end position="253"/>
    </location>
</feature>
<dbReference type="Proteomes" id="UP000027222">
    <property type="component" value="Unassembled WGS sequence"/>
</dbReference>